<organism evidence="3 4">
    <name type="scientific">Acidisoma silvae</name>
    <dbReference type="NCBI Taxonomy" id="2802396"/>
    <lineage>
        <taxon>Bacteria</taxon>
        <taxon>Pseudomonadati</taxon>
        <taxon>Pseudomonadota</taxon>
        <taxon>Alphaproteobacteria</taxon>
        <taxon>Acetobacterales</taxon>
        <taxon>Acidocellaceae</taxon>
        <taxon>Acidisoma</taxon>
    </lineage>
</organism>
<dbReference type="EMBL" id="JAESVB010000012">
    <property type="protein sequence ID" value="MCB8877315.1"/>
    <property type="molecule type" value="Genomic_DNA"/>
</dbReference>
<sequence>MATITVTNLNDSGAGSLREAIEEANSATGGSSTIVFSVSGTVTLDSDLPDITSSVTIDATSAPGATAGGAPIVGIDFNGNSGLTFASGSNGSSLLGVSVGGAAGNGITIESSDVTIAGDYVGLSTSGTVLANSGDGINIAATSSGNTIGSNPTAASGVVSNVISGNGGNGVQINGSSDNTLVNNYIGTDPTGSTAIANGENGILITNGATNNLIGGTAYTDTSTGAVNDPTGDKGTVAPVFVTPPLGNLVSGNTGNGILISDNSENNVLSGNYVGTTASGNAALGNGGDGVAIDDSDNNSLIGCTALENPFVYYNVVSGNGGNGLHITNSDDTTVQANFFGIGADNATIVGNAGDGILVDGDSSVTQVGGVIPLGNVSAGNGENGIEVADTASHFISFNTFGGLFAFGAAAPNGNDGILITSTGGFNTLQTNVLSGNVNDGIEIGGDASGVTVDPNIVGLQTNGQAFLTGGGNGNDGLEIDGTAHDNIIGGDQQSVIPENTFSGNANYGVEITGQAYDNQVFSSDIGTDVLGTYALANGAGGILISGQAHDNTIGGTVSAGVRAADIVSGNDGPGITLGDATSNTTITNNIIGYGTEGTQPIPNHGAPIDTGASTGNTIADNQTFACFAQGTRIATPSGDVAVEDLAEGDLVLTLDGAAQPIAWIGRRTVDCARHDRPAAIRPVRVTAGAFAAGQPARDLFISPDHAVFAEEVFIPVKHLINGSTIRQTDWPLVTYFHIELPRHSVIFAEGLATESYLDTGDRASFANGGAALALHPLFGQARQDVTLIWEARAYAPLCVTGAEVARVRALLVAMAARRQRVA</sequence>
<dbReference type="InterPro" id="IPR006626">
    <property type="entry name" value="PbH1"/>
</dbReference>
<feature type="domain" description="Hedgehog/Intein (Hint)" evidence="2">
    <location>
        <begin position="627"/>
        <end position="760"/>
    </location>
</feature>
<accession>A0A963YUI3</accession>
<dbReference type="AlphaFoldDB" id="A0A963YUI3"/>
<protein>
    <submittedName>
        <fullName evidence="3">Hint domain-containing protein</fullName>
    </submittedName>
</protein>
<dbReference type="Pfam" id="PF05048">
    <property type="entry name" value="NosD"/>
    <property type="match status" value="1"/>
</dbReference>
<dbReference type="NCBIfam" id="TIGR03804">
    <property type="entry name" value="para_beta_helix"/>
    <property type="match status" value="1"/>
</dbReference>
<proteinExistence type="predicted"/>
<dbReference type="Pfam" id="PF13403">
    <property type="entry name" value="Hint_2"/>
    <property type="match status" value="1"/>
</dbReference>
<dbReference type="Gene3D" id="2.170.16.10">
    <property type="entry name" value="Hedgehog/Intein (Hint) domain"/>
    <property type="match status" value="1"/>
</dbReference>
<reference evidence="3" key="1">
    <citation type="journal article" date="2021" name="Microorganisms">
        <title>Acidisoma silvae sp. nov. and Acidisomacellulosilytica sp. nov., Two Acidophilic Bacteria Isolated from Decaying Wood, Hydrolyzing Cellulose and Producing Poly-3-hydroxybutyrate.</title>
        <authorList>
            <person name="Mieszkin S."/>
            <person name="Pouder E."/>
            <person name="Uroz S."/>
            <person name="Simon-Colin C."/>
            <person name="Alain K."/>
        </authorList>
    </citation>
    <scope>NUCLEOTIDE SEQUENCE</scope>
    <source>
        <strain evidence="3">HW T2.11</strain>
    </source>
</reference>
<dbReference type="Gene3D" id="2.160.20.10">
    <property type="entry name" value="Single-stranded right-handed beta-helix, Pectin lyase-like"/>
    <property type="match status" value="2"/>
</dbReference>
<evidence type="ECO:0000313" key="3">
    <source>
        <dbReference type="EMBL" id="MCB8877315.1"/>
    </source>
</evidence>
<dbReference type="PROSITE" id="PS50817">
    <property type="entry name" value="INTEIN_N_TER"/>
    <property type="match status" value="1"/>
</dbReference>
<gene>
    <name evidence="3" type="ORF">ASILVAE211_19110</name>
</gene>
<evidence type="ECO:0000259" key="1">
    <source>
        <dbReference type="Pfam" id="PF05048"/>
    </source>
</evidence>
<dbReference type="InterPro" id="IPR012334">
    <property type="entry name" value="Pectin_lyas_fold"/>
</dbReference>
<feature type="domain" description="Periplasmic copper-binding protein NosD beta helix" evidence="1">
    <location>
        <begin position="160"/>
        <end position="339"/>
    </location>
</feature>
<dbReference type="SUPFAM" id="SSF51126">
    <property type="entry name" value="Pectin lyase-like"/>
    <property type="match status" value="2"/>
</dbReference>
<name>A0A963YUI3_9PROT</name>
<dbReference type="SMART" id="SM00710">
    <property type="entry name" value="PbH1"/>
    <property type="match status" value="11"/>
</dbReference>
<dbReference type="InterPro" id="IPR028992">
    <property type="entry name" value="Hedgehog/Intein_dom"/>
</dbReference>
<dbReference type="Proteomes" id="UP000708298">
    <property type="component" value="Unassembled WGS sequence"/>
</dbReference>
<dbReference type="InterPro" id="IPR006141">
    <property type="entry name" value="Intein_N"/>
</dbReference>
<reference evidence="3" key="2">
    <citation type="submission" date="2021-01" db="EMBL/GenBank/DDBJ databases">
        <authorList>
            <person name="Mieszkin S."/>
            <person name="Pouder E."/>
            <person name="Alain K."/>
        </authorList>
    </citation>
    <scope>NUCLEOTIDE SEQUENCE</scope>
    <source>
        <strain evidence="3">HW T2.11</strain>
    </source>
</reference>
<evidence type="ECO:0000313" key="4">
    <source>
        <dbReference type="Proteomes" id="UP000708298"/>
    </source>
</evidence>
<dbReference type="InterPro" id="IPR007742">
    <property type="entry name" value="NosD_dom"/>
</dbReference>
<evidence type="ECO:0000259" key="2">
    <source>
        <dbReference type="Pfam" id="PF13403"/>
    </source>
</evidence>
<dbReference type="GO" id="GO:0016539">
    <property type="term" value="P:intein-mediated protein splicing"/>
    <property type="evidence" value="ECO:0007669"/>
    <property type="project" value="InterPro"/>
</dbReference>
<comment type="caution">
    <text evidence="3">The sequence shown here is derived from an EMBL/GenBank/DDBJ whole genome shotgun (WGS) entry which is preliminary data.</text>
</comment>
<dbReference type="SUPFAM" id="SSF51294">
    <property type="entry name" value="Hedgehog/intein (Hint) domain"/>
    <property type="match status" value="1"/>
</dbReference>
<dbReference type="InterPro" id="IPR011050">
    <property type="entry name" value="Pectin_lyase_fold/virulence"/>
</dbReference>
<keyword evidence="4" id="KW-1185">Reference proteome</keyword>
<dbReference type="RefSeq" id="WP_227322969.1">
    <property type="nucleotide sequence ID" value="NZ_JAESVB010000012.1"/>
</dbReference>
<dbReference type="InterPro" id="IPR036844">
    <property type="entry name" value="Hint_dom_sf"/>
</dbReference>
<dbReference type="InterPro" id="IPR022441">
    <property type="entry name" value="Para_beta_helix_rpt-2"/>
</dbReference>